<keyword evidence="3" id="KW-1185">Reference proteome</keyword>
<feature type="compositionally biased region" description="Acidic residues" evidence="1">
    <location>
        <begin position="275"/>
        <end position="284"/>
    </location>
</feature>
<feature type="region of interest" description="Disordered" evidence="1">
    <location>
        <begin position="1"/>
        <end position="23"/>
    </location>
</feature>
<gene>
    <name evidence="2" type="ORF">B0H17DRAFT_1188889</name>
</gene>
<evidence type="ECO:0000256" key="1">
    <source>
        <dbReference type="SAM" id="MobiDB-lite"/>
    </source>
</evidence>
<accession>A0AAD7BB57</accession>
<evidence type="ECO:0000313" key="3">
    <source>
        <dbReference type="Proteomes" id="UP001221757"/>
    </source>
</evidence>
<reference evidence="2" key="1">
    <citation type="submission" date="2023-03" db="EMBL/GenBank/DDBJ databases">
        <title>Massive genome expansion in bonnet fungi (Mycena s.s.) driven by repeated elements and novel gene families across ecological guilds.</title>
        <authorList>
            <consortium name="Lawrence Berkeley National Laboratory"/>
            <person name="Harder C.B."/>
            <person name="Miyauchi S."/>
            <person name="Viragh M."/>
            <person name="Kuo A."/>
            <person name="Thoen E."/>
            <person name="Andreopoulos B."/>
            <person name="Lu D."/>
            <person name="Skrede I."/>
            <person name="Drula E."/>
            <person name="Henrissat B."/>
            <person name="Morin E."/>
            <person name="Kohler A."/>
            <person name="Barry K."/>
            <person name="LaButti K."/>
            <person name="Morin E."/>
            <person name="Salamov A."/>
            <person name="Lipzen A."/>
            <person name="Mereny Z."/>
            <person name="Hegedus B."/>
            <person name="Baldrian P."/>
            <person name="Stursova M."/>
            <person name="Weitz H."/>
            <person name="Taylor A."/>
            <person name="Grigoriev I.V."/>
            <person name="Nagy L.G."/>
            <person name="Martin F."/>
            <person name="Kauserud H."/>
        </authorList>
    </citation>
    <scope>NUCLEOTIDE SEQUENCE</scope>
    <source>
        <strain evidence="2">CBHHK067</strain>
    </source>
</reference>
<protein>
    <submittedName>
        <fullName evidence="2">Uncharacterized protein</fullName>
    </submittedName>
</protein>
<proteinExistence type="predicted"/>
<name>A0AAD7BB57_MYCRO</name>
<dbReference type="EMBL" id="JARKIE010000830">
    <property type="protein sequence ID" value="KAJ7615699.1"/>
    <property type="molecule type" value="Genomic_DNA"/>
</dbReference>
<comment type="caution">
    <text evidence="2">The sequence shown here is derived from an EMBL/GenBank/DDBJ whole genome shotgun (WGS) entry which is preliminary data.</text>
</comment>
<sequence length="295" mass="32093">MYTSITRAPKAGSSAGRTDSSERGANFEAASFCTRQRERTLRKSSLRSLFRSRTWMAGCTSSRTSKSPTSKRAASARLSLSSLPGFTTLDISELHTCDSINFSPRIWVGPDRLVRFSAEGYEELALWLGVWATQPRSRAVRAQASGGSAGGDHPSGQSPSLERIVASKLLFLDLQPIATTGARTNGGTTNNLQGVKHRHYKPCAPPRYPPPPPLPKTSILSMRRHRLSGREPSGVPLAKNTEEVDLVDIVTMQIDTDRGVLKTEPPWQLGKFVDLDGEDEDGDSDTCGFSDSEGE</sequence>
<evidence type="ECO:0000313" key="2">
    <source>
        <dbReference type="EMBL" id="KAJ7615699.1"/>
    </source>
</evidence>
<dbReference type="Proteomes" id="UP001221757">
    <property type="component" value="Unassembled WGS sequence"/>
</dbReference>
<organism evidence="2 3">
    <name type="scientific">Mycena rosella</name>
    <name type="common">Pink bonnet</name>
    <name type="synonym">Agaricus rosellus</name>
    <dbReference type="NCBI Taxonomy" id="1033263"/>
    <lineage>
        <taxon>Eukaryota</taxon>
        <taxon>Fungi</taxon>
        <taxon>Dikarya</taxon>
        <taxon>Basidiomycota</taxon>
        <taxon>Agaricomycotina</taxon>
        <taxon>Agaricomycetes</taxon>
        <taxon>Agaricomycetidae</taxon>
        <taxon>Agaricales</taxon>
        <taxon>Marasmiineae</taxon>
        <taxon>Mycenaceae</taxon>
        <taxon>Mycena</taxon>
    </lineage>
</organism>
<feature type="region of interest" description="Disordered" evidence="1">
    <location>
        <begin position="272"/>
        <end position="295"/>
    </location>
</feature>
<dbReference type="AlphaFoldDB" id="A0AAD7BB57"/>